<dbReference type="InterPro" id="IPR036761">
    <property type="entry name" value="TTHA0802/YceI-like_sf"/>
</dbReference>
<keyword evidence="4" id="KW-1185">Reference proteome</keyword>
<keyword evidence="1" id="KW-0732">Signal</keyword>
<evidence type="ECO:0000256" key="1">
    <source>
        <dbReference type="SAM" id="SignalP"/>
    </source>
</evidence>
<evidence type="ECO:0000313" key="4">
    <source>
        <dbReference type="Proteomes" id="UP000594800"/>
    </source>
</evidence>
<dbReference type="PANTHER" id="PTHR34406:SF1">
    <property type="entry name" value="PROTEIN YCEI"/>
    <property type="match status" value="1"/>
</dbReference>
<dbReference type="SUPFAM" id="SSF101874">
    <property type="entry name" value="YceI-like"/>
    <property type="match status" value="1"/>
</dbReference>
<name>A0A7S9LP01_9RHOB</name>
<dbReference type="SMART" id="SM00867">
    <property type="entry name" value="YceI"/>
    <property type="match status" value="1"/>
</dbReference>
<sequence length="192" mass="20303">MLKALITAAALTTAPLALSAADWTLDSEASTVGFVTVKEGEIAEAHSFDDLTGTVAEGGEATVSIPLASVETLIDIRNERMREILFDVANFPEATVSAEIDLAAYESLGEGERTQDDITITVATNDHEATYDATVNVTRIGADRVAVSTARPVLTDARDFGYGDGVAQLREIAGLEAISPAVPVNFDLVFDR</sequence>
<dbReference type="RefSeq" id="WP_196101544.1">
    <property type="nucleotide sequence ID" value="NZ_CP064942.1"/>
</dbReference>
<dbReference type="Proteomes" id="UP000594800">
    <property type="component" value="Chromosome"/>
</dbReference>
<dbReference type="Pfam" id="PF04264">
    <property type="entry name" value="YceI"/>
    <property type="match status" value="1"/>
</dbReference>
<dbReference type="InterPro" id="IPR007372">
    <property type="entry name" value="Lipid/polyisoprenoid-bd_YceI"/>
</dbReference>
<dbReference type="InterPro" id="IPR027016">
    <property type="entry name" value="UCP029811"/>
</dbReference>
<proteinExistence type="predicted"/>
<feature type="chain" id="PRO_5032788631" evidence="1">
    <location>
        <begin position="20"/>
        <end position="192"/>
    </location>
</feature>
<evidence type="ECO:0000259" key="2">
    <source>
        <dbReference type="SMART" id="SM00867"/>
    </source>
</evidence>
<feature type="domain" description="Lipid/polyisoprenoid-binding YceI-like" evidence="2">
    <location>
        <begin position="22"/>
        <end position="191"/>
    </location>
</feature>
<organism evidence="3 4">
    <name type="scientific">Pontivivens ytuae</name>
    <dbReference type="NCBI Taxonomy" id="2789856"/>
    <lineage>
        <taxon>Bacteria</taxon>
        <taxon>Pseudomonadati</taxon>
        <taxon>Pseudomonadota</taxon>
        <taxon>Alphaproteobacteria</taxon>
        <taxon>Rhodobacterales</taxon>
        <taxon>Paracoccaceae</taxon>
        <taxon>Pontivivens</taxon>
    </lineage>
</organism>
<feature type="signal peptide" evidence="1">
    <location>
        <begin position="1"/>
        <end position="19"/>
    </location>
</feature>
<accession>A0A7S9LP01</accession>
<gene>
    <name evidence="3" type="ORF">I0K15_10880</name>
</gene>
<protein>
    <submittedName>
        <fullName evidence="3">YceI family protein</fullName>
    </submittedName>
</protein>
<dbReference type="PANTHER" id="PTHR34406">
    <property type="entry name" value="PROTEIN YCEI"/>
    <property type="match status" value="1"/>
</dbReference>
<dbReference type="AlphaFoldDB" id="A0A7S9LP01"/>
<reference evidence="3 4" key="1">
    <citation type="submission" date="2020-11" db="EMBL/GenBank/DDBJ databases">
        <title>Description of Pontivivens ytuae sp. nov. isolated from deep sea sediment of Mariana Trench.</title>
        <authorList>
            <person name="Wang Z."/>
            <person name="Sun Q.-L."/>
            <person name="Xu X.-D."/>
            <person name="Tang Y.-Z."/>
            <person name="Zhang J."/>
        </authorList>
    </citation>
    <scope>NUCLEOTIDE SEQUENCE [LARGE SCALE GENOMIC DNA]</scope>
    <source>
        <strain evidence="3 4">MT2928</strain>
    </source>
</reference>
<dbReference type="KEGG" id="poz:I0K15_10880"/>
<evidence type="ECO:0000313" key="3">
    <source>
        <dbReference type="EMBL" id="QPH52330.1"/>
    </source>
</evidence>
<dbReference type="Gene3D" id="2.40.128.110">
    <property type="entry name" value="Lipid/polyisoprenoid-binding, YceI-like"/>
    <property type="match status" value="1"/>
</dbReference>
<dbReference type="PIRSF" id="PIRSF029811">
    <property type="entry name" value="UCP029811"/>
    <property type="match status" value="1"/>
</dbReference>
<dbReference type="EMBL" id="CP064942">
    <property type="protein sequence ID" value="QPH52330.1"/>
    <property type="molecule type" value="Genomic_DNA"/>
</dbReference>